<protein>
    <submittedName>
        <fullName evidence="1">Phage virion morphogenesis family protein</fullName>
    </submittedName>
</protein>
<sequence length="72" mass="8453">MYERIHQQGTTNRPHVIRPRYKKALVFNGRVVKRVNHPGSTIPARPFLSLTEQDYQALTHTINDYLQHALEE</sequence>
<evidence type="ECO:0000313" key="2">
    <source>
        <dbReference type="Proteomes" id="UP000245838"/>
    </source>
</evidence>
<gene>
    <name evidence="1" type="ORF">SGGMMB4_01865</name>
</gene>
<dbReference type="EMBL" id="LN854557">
    <property type="protein sequence ID" value="CRL44649.1"/>
    <property type="molecule type" value="Genomic_DNA"/>
</dbReference>
<dbReference type="InterPro" id="IPR006522">
    <property type="entry name" value="Phage_virion_morphogenesis"/>
</dbReference>
<evidence type="ECO:0000313" key="1">
    <source>
        <dbReference type="EMBL" id="CRL44649.1"/>
    </source>
</evidence>
<dbReference type="AlphaFoldDB" id="A0A193QHJ4"/>
<reference evidence="1 2" key="1">
    <citation type="submission" date="2015-05" db="EMBL/GenBank/DDBJ databases">
        <authorList>
            <person name="Goodhead I."/>
        </authorList>
    </citation>
    <scope>NUCLEOTIDE SEQUENCE [LARGE SCALE GENOMIC DNA]</scope>
    <source>
        <strain evidence="2">morsitans</strain>
    </source>
</reference>
<organism evidence="1 2">
    <name type="scientific">Sodalis glossinidius (strain morsitans)</name>
    <dbReference type="NCBI Taxonomy" id="343509"/>
    <lineage>
        <taxon>Bacteria</taxon>
        <taxon>Pseudomonadati</taxon>
        <taxon>Pseudomonadota</taxon>
        <taxon>Gammaproteobacteria</taxon>
        <taxon>Enterobacterales</taxon>
        <taxon>Bruguierivoracaceae</taxon>
        <taxon>Sodalis</taxon>
    </lineage>
</organism>
<dbReference type="Proteomes" id="UP000245838">
    <property type="component" value="Chromosome sggmmb4_Chromosome"/>
</dbReference>
<proteinExistence type="predicted"/>
<name>A0A193QHJ4_SODGM</name>
<accession>A0A193QHJ4</accession>
<dbReference type="Pfam" id="PF05069">
    <property type="entry name" value="Phage_tail_S"/>
    <property type="match status" value="1"/>
</dbReference>